<keyword evidence="2 4" id="KW-0479">Metal-binding</keyword>
<keyword evidence="3 4" id="KW-0408">Iron</keyword>
<dbReference type="PANTHER" id="PTHR35008:SF4">
    <property type="entry name" value="BLL4482 PROTEIN"/>
    <property type="match status" value="1"/>
</dbReference>
<dbReference type="Gene3D" id="1.10.760.10">
    <property type="entry name" value="Cytochrome c-like domain"/>
    <property type="match status" value="2"/>
</dbReference>
<dbReference type="PANTHER" id="PTHR35008">
    <property type="entry name" value="BLL4482 PROTEIN-RELATED"/>
    <property type="match status" value="1"/>
</dbReference>
<dbReference type="PROSITE" id="PS51007">
    <property type="entry name" value="CYTC"/>
    <property type="match status" value="2"/>
</dbReference>
<keyword evidence="8" id="KW-1185">Reference proteome</keyword>
<dbReference type="InterPro" id="IPR036909">
    <property type="entry name" value="Cyt_c-like_dom_sf"/>
</dbReference>
<dbReference type="AlphaFoldDB" id="A0A419SNG3"/>
<dbReference type="PROSITE" id="PS51257">
    <property type="entry name" value="PROKAR_LIPOPROTEIN"/>
    <property type="match status" value="1"/>
</dbReference>
<dbReference type="OrthoDB" id="9779283at2"/>
<protein>
    <recommendedName>
        <fullName evidence="6">Cytochrome c domain-containing protein</fullName>
    </recommendedName>
</protein>
<evidence type="ECO:0000256" key="4">
    <source>
        <dbReference type="PROSITE-ProRule" id="PRU00433"/>
    </source>
</evidence>
<feature type="domain" description="Cytochrome c" evidence="6">
    <location>
        <begin position="50"/>
        <end position="146"/>
    </location>
</feature>
<dbReference type="SUPFAM" id="SSF46626">
    <property type="entry name" value="Cytochrome c"/>
    <property type="match status" value="2"/>
</dbReference>
<proteinExistence type="predicted"/>
<feature type="signal peptide" evidence="5">
    <location>
        <begin position="1"/>
        <end position="23"/>
    </location>
</feature>
<sequence length="299" mass="32446">MLKKLGGFVSIVALLAIFAGCSANEQGATKEPEHNPPLMADLDPNDPMTAVIQYGEEVFNETNTVLPEKVGNELSCMSCHADGGLSLSSSMVGVTTQYPQYIPRAGHAVTLEDRINGCMVRSMNGEKLEADSDEMRAMISYLTYISEGIEVGADLPWRMLNTMDEIPEPSIERGESLYSEKSCIACHAVDGSGTGANSGPALWGDNSFNDGAGLGRLTKMAGYIKNNMPIGASEPLTDQEAADLAAYLLSHDRPIWKGHDTDWPNGGRPTDIIDQQRREKIREGTFDWSEIKNVTSVNK</sequence>
<gene>
    <name evidence="7" type="ORF">BEP19_02590</name>
</gene>
<evidence type="ECO:0000313" key="8">
    <source>
        <dbReference type="Proteomes" id="UP000284219"/>
    </source>
</evidence>
<dbReference type="Proteomes" id="UP000284219">
    <property type="component" value="Unassembled WGS sequence"/>
</dbReference>
<dbReference type="InterPro" id="IPR009056">
    <property type="entry name" value="Cyt_c-like_dom"/>
</dbReference>
<dbReference type="GO" id="GO:0009055">
    <property type="term" value="F:electron transfer activity"/>
    <property type="evidence" value="ECO:0007669"/>
    <property type="project" value="InterPro"/>
</dbReference>
<evidence type="ECO:0000256" key="2">
    <source>
        <dbReference type="ARBA" id="ARBA00022723"/>
    </source>
</evidence>
<dbReference type="RefSeq" id="WP_120188519.1">
    <property type="nucleotide sequence ID" value="NZ_MCHY01000006.1"/>
</dbReference>
<dbReference type="Pfam" id="PF00034">
    <property type="entry name" value="Cytochrom_C"/>
    <property type="match status" value="1"/>
</dbReference>
<feature type="domain" description="Cytochrome c" evidence="6">
    <location>
        <begin position="169"/>
        <end position="252"/>
    </location>
</feature>
<dbReference type="InterPro" id="IPR051459">
    <property type="entry name" value="Cytochrome_c-type_DH"/>
</dbReference>
<evidence type="ECO:0000259" key="6">
    <source>
        <dbReference type="PROSITE" id="PS51007"/>
    </source>
</evidence>
<comment type="caution">
    <text evidence="7">The sequence shown here is derived from an EMBL/GenBank/DDBJ whole genome shotgun (WGS) entry which is preliminary data.</text>
</comment>
<organism evidence="7 8">
    <name type="scientific">Ammoniphilus oxalaticus</name>
    <dbReference type="NCBI Taxonomy" id="66863"/>
    <lineage>
        <taxon>Bacteria</taxon>
        <taxon>Bacillati</taxon>
        <taxon>Bacillota</taxon>
        <taxon>Bacilli</taxon>
        <taxon>Bacillales</taxon>
        <taxon>Paenibacillaceae</taxon>
        <taxon>Aneurinibacillus group</taxon>
        <taxon>Ammoniphilus</taxon>
    </lineage>
</organism>
<reference evidence="7 8" key="1">
    <citation type="submission" date="2016-08" db="EMBL/GenBank/DDBJ databases">
        <title>Novel Firmicute Genomes.</title>
        <authorList>
            <person name="Poppleton D.I."/>
            <person name="Gribaldo S."/>
        </authorList>
    </citation>
    <scope>NUCLEOTIDE SEQUENCE [LARGE SCALE GENOMIC DNA]</scope>
    <source>
        <strain evidence="7 8">RAOx-1</strain>
    </source>
</reference>
<evidence type="ECO:0000313" key="7">
    <source>
        <dbReference type="EMBL" id="RKD25840.1"/>
    </source>
</evidence>
<evidence type="ECO:0000256" key="1">
    <source>
        <dbReference type="ARBA" id="ARBA00022617"/>
    </source>
</evidence>
<feature type="chain" id="PRO_5039678556" description="Cytochrome c domain-containing protein" evidence="5">
    <location>
        <begin position="24"/>
        <end position="299"/>
    </location>
</feature>
<dbReference type="GO" id="GO:0020037">
    <property type="term" value="F:heme binding"/>
    <property type="evidence" value="ECO:0007669"/>
    <property type="project" value="InterPro"/>
</dbReference>
<evidence type="ECO:0000256" key="5">
    <source>
        <dbReference type="SAM" id="SignalP"/>
    </source>
</evidence>
<dbReference type="GO" id="GO:0046872">
    <property type="term" value="F:metal ion binding"/>
    <property type="evidence" value="ECO:0007669"/>
    <property type="project" value="UniProtKB-KW"/>
</dbReference>
<accession>A0A419SNG3</accession>
<evidence type="ECO:0000256" key="3">
    <source>
        <dbReference type="ARBA" id="ARBA00023004"/>
    </source>
</evidence>
<keyword evidence="5" id="KW-0732">Signal</keyword>
<keyword evidence="1 4" id="KW-0349">Heme</keyword>
<dbReference type="Pfam" id="PF21342">
    <property type="entry name" value="SoxA-TsdA_cyt-c"/>
    <property type="match status" value="1"/>
</dbReference>
<dbReference type="EMBL" id="MCHY01000006">
    <property type="protein sequence ID" value="RKD25840.1"/>
    <property type="molecule type" value="Genomic_DNA"/>
</dbReference>
<name>A0A419SNG3_9BACL</name>